<dbReference type="InterPro" id="IPR023780">
    <property type="entry name" value="Chromo_domain"/>
</dbReference>
<feature type="compositionally biased region" description="Basic and acidic residues" evidence="12">
    <location>
        <begin position="1141"/>
        <end position="1159"/>
    </location>
</feature>
<dbReference type="PROSITE" id="PS51194">
    <property type="entry name" value="HELICASE_CTER"/>
    <property type="match status" value="1"/>
</dbReference>
<keyword evidence="7" id="KW-0067">ATP-binding</keyword>
<keyword evidence="9" id="KW-0238">DNA-binding</keyword>
<dbReference type="InterPro" id="IPR000330">
    <property type="entry name" value="SNF2_N"/>
</dbReference>
<evidence type="ECO:0000256" key="10">
    <source>
        <dbReference type="ARBA" id="ARBA00023242"/>
    </source>
</evidence>
<dbReference type="InterPro" id="IPR001650">
    <property type="entry name" value="Helicase_C-like"/>
</dbReference>
<keyword evidence="11" id="KW-0175">Coiled coil</keyword>
<dbReference type="InterPro" id="IPR000953">
    <property type="entry name" value="Chromo/chromo_shadow_dom"/>
</dbReference>
<dbReference type="CDD" id="cd18660">
    <property type="entry name" value="CD1_tandem"/>
    <property type="match status" value="1"/>
</dbReference>
<dbReference type="PANTHER" id="PTHR45623:SF14">
    <property type="entry name" value="CHROMODOMAIN-HELICASE-DNA-BINDING PROTEIN 1"/>
    <property type="match status" value="1"/>
</dbReference>
<dbReference type="GO" id="GO:0005524">
    <property type="term" value="F:ATP binding"/>
    <property type="evidence" value="ECO:0007669"/>
    <property type="project" value="UniProtKB-KW"/>
</dbReference>
<dbReference type="Pfam" id="PF23588">
    <property type="entry name" value="HTH_CHD1_Hrp3"/>
    <property type="match status" value="1"/>
</dbReference>
<keyword evidence="8" id="KW-0156">Chromatin regulator</keyword>
<feature type="compositionally biased region" description="Basic and acidic residues" evidence="12">
    <location>
        <begin position="145"/>
        <end position="158"/>
    </location>
</feature>
<reference evidence="16 17" key="1">
    <citation type="journal article" date="2012" name="Nat. Biotechnol.">
        <title>Draft genome sequence of pigeonpea (Cajanus cajan), an orphan legume crop of resource-poor farmers.</title>
        <authorList>
            <person name="Varshney R.K."/>
            <person name="Chen W."/>
            <person name="Li Y."/>
            <person name="Bharti A.K."/>
            <person name="Saxena R.K."/>
            <person name="Schlueter J.A."/>
            <person name="Donoghue M.T."/>
            <person name="Azam S."/>
            <person name="Fan G."/>
            <person name="Whaley A.M."/>
            <person name="Farmer A.D."/>
            <person name="Sheridan J."/>
            <person name="Iwata A."/>
            <person name="Tuteja R."/>
            <person name="Penmetsa R.V."/>
            <person name="Wu W."/>
            <person name="Upadhyaya H.D."/>
            <person name="Yang S.P."/>
            <person name="Shah T."/>
            <person name="Saxena K.B."/>
            <person name="Michael T."/>
            <person name="McCombie W.R."/>
            <person name="Yang B."/>
            <person name="Zhang G."/>
            <person name="Yang H."/>
            <person name="Wang J."/>
            <person name="Spillane C."/>
            <person name="Cook D.R."/>
            <person name="May G.D."/>
            <person name="Xu X."/>
            <person name="Jackson S.A."/>
        </authorList>
    </citation>
    <scope>NUCLEOTIDE SEQUENCE [LARGE SCALE GENOMIC DNA]</scope>
    <source>
        <strain evidence="17">cv. Asha</strain>
    </source>
</reference>
<dbReference type="GO" id="GO:0016887">
    <property type="term" value="F:ATP hydrolysis activity"/>
    <property type="evidence" value="ECO:0007669"/>
    <property type="project" value="TreeGrafter"/>
</dbReference>
<dbReference type="Pfam" id="PF00385">
    <property type="entry name" value="Chromo"/>
    <property type="match status" value="1"/>
</dbReference>
<keyword evidence="4" id="KW-0547">Nucleotide-binding</keyword>
<feature type="compositionally biased region" description="Polar residues" evidence="12">
    <location>
        <begin position="1"/>
        <end position="12"/>
    </location>
</feature>
<evidence type="ECO:0000256" key="3">
    <source>
        <dbReference type="ARBA" id="ARBA00022737"/>
    </source>
</evidence>
<dbReference type="PROSITE" id="PS51192">
    <property type="entry name" value="HELICASE_ATP_BIND_1"/>
    <property type="match status" value="1"/>
</dbReference>
<dbReference type="CDD" id="cd18793">
    <property type="entry name" value="SF2_C_SNF"/>
    <property type="match status" value="1"/>
</dbReference>
<evidence type="ECO:0000256" key="2">
    <source>
        <dbReference type="ARBA" id="ARBA00007025"/>
    </source>
</evidence>
<dbReference type="Proteomes" id="UP000075243">
    <property type="component" value="Chromosome 2"/>
</dbReference>
<dbReference type="Gene3D" id="1.10.10.60">
    <property type="entry name" value="Homeodomain-like"/>
    <property type="match status" value="1"/>
</dbReference>
<feature type="compositionally biased region" description="Polar residues" evidence="12">
    <location>
        <begin position="1606"/>
        <end position="1618"/>
    </location>
</feature>
<feature type="domain" description="Chromo" evidence="13">
    <location>
        <begin position="447"/>
        <end position="511"/>
    </location>
</feature>
<keyword evidence="17" id="KW-1185">Reference proteome</keyword>
<feature type="domain" description="Helicase C-terminal" evidence="15">
    <location>
        <begin position="859"/>
        <end position="1010"/>
    </location>
</feature>
<evidence type="ECO:0000259" key="13">
    <source>
        <dbReference type="PROSITE" id="PS50013"/>
    </source>
</evidence>
<dbReference type="GO" id="GO:0004386">
    <property type="term" value="F:helicase activity"/>
    <property type="evidence" value="ECO:0007669"/>
    <property type="project" value="UniProtKB-KW"/>
</dbReference>
<dbReference type="FunFam" id="2.40.50.40:FF:000038">
    <property type="entry name" value="Chromo domain-containing protein 1"/>
    <property type="match status" value="1"/>
</dbReference>
<name>A0A151U1Y4_CAJCA</name>
<dbReference type="SMART" id="SM00298">
    <property type="entry name" value="CHROMO"/>
    <property type="match status" value="2"/>
</dbReference>
<dbReference type="InterPro" id="IPR014001">
    <property type="entry name" value="Helicase_ATP-bd"/>
</dbReference>
<dbReference type="Gene3D" id="3.40.50.300">
    <property type="entry name" value="P-loop containing nucleotide triphosphate hydrolases"/>
    <property type="match status" value="1"/>
</dbReference>
<dbReference type="Pfam" id="PF00176">
    <property type="entry name" value="SNF2-rel_dom"/>
    <property type="match status" value="1"/>
</dbReference>
<dbReference type="SMART" id="SM00487">
    <property type="entry name" value="DEXDc"/>
    <property type="match status" value="1"/>
</dbReference>
<feature type="region of interest" description="Disordered" evidence="12">
    <location>
        <begin position="1551"/>
        <end position="1657"/>
    </location>
</feature>
<keyword evidence="10" id="KW-0539">Nucleus</keyword>
<comment type="similarity">
    <text evidence="2">Belongs to the SNF2/RAD54 helicase family.</text>
</comment>
<dbReference type="FunFam" id="3.40.50.300:FF:000130">
    <property type="entry name" value="Chromodomain-helicase-DNA-binding protein 2 isoform 1"/>
    <property type="match status" value="1"/>
</dbReference>
<dbReference type="GO" id="GO:0000785">
    <property type="term" value="C:chromatin"/>
    <property type="evidence" value="ECO:0007669"/>
    <property type="project" value="TreeGrafter"/>
</dbReference>
<keyword evidence="3" id="KW-0677">Repeat</keyword>
<dbReference type="EMBL" id="CM003604">
    <property type="protein sequence ID" value="KYP73305.1"/>
    <property type="molecule type" value="Genomic_DNA"/>
</dbReference>
<dbReference type="InterPro" id="IPR027417">
    <property type="entry name" value="P-loop_NTPase"/>
</dbReference>
<keyword evidence="6" id="KW-0347">Helicase</keyword>
<dbReference type="GO" id="GO:0005634">
    <property type="term" value="C:nucleus"/>
    <property type="evidence" value="ECO:0007669"/>
    <property type="project" value="UniProtKB-SubCell"/>
</dbReference>
<evidence type="ECO:0000313" key="17">
    <source>
        <dbReference type="Proteomes" id="UP000075243"/>
    </source>
</evidence>
<feature type="region of interest" description="Disordered" evidence="12">
    <location>
        <begin position="1"/>
        <end position="328"/>
    </location>
</feature>
<dbReference type="FunFam" id="3.40.50.10810:FF:000005">
    <property type="entry name" value="Photoperiod-independent early flowering 1"/>
    <property type="match status" value="1"/>
</dbReference>
<evidence type="ECO:0000259" key="15">
    <source>
        <dbReference type="PROSITE" id="PS51194"/>
    </source>
</evidence>
<evidence type="ECO:0000256" key="9">
    <source>
        <dbReference type="ARBA" id="ARBA00023125"/>
    </source>
</evidence>
<dbReference type="InterPro" id="IPR038718">
    <property type="entry name" value="SNF2-like_sf"/>
</dbReference>
<dbReference type="InterPro" id="IPR049730">
    <property type="entry name" value="SNF2/RAD54-like_C"/>
</dbReference>
<dbReference type="PANTHER" id="PTHR45623">
    <property type="entry name" value="CHROMODOMAIN-HELICASE-DNA-BINDING PROTEIN 3-RELATED-RELATED"/>
    <property type="match status" value="1"/>
</dbReference>
<keyword evidence="5" id="KW-0378">Hydrolase</keyword>
<feature type="coiled-coil region" evidence="11">
    <location>
        <begin position="1053"/>
        <end position="1080"/>
    </location>
</feature>
<feature type="compositionally biased region" description="Acidic residues" evidence="12">
    <location>
        <begin position="202"/>
        <end position="224"/>
    </location>
</feature>
<evidence type="ECO:0000256" key="6">
    <source>
        <dbReference type="ARBA" id="ARBA00022806"/>
    </source>
</evidence>
<dbReference type="Gramene" id="C.cajan_05780.t">
    <property type="protein sequence ID" value="C.cajan_05780.t"/>
    <property type="gene ID" value="C.cajan_05780"/>
</dbReference>
<dbReference type="GO" id="GO:0042393">
    <property type="term" value="F:histone binding"/>
    <property type="evidence" value="ECO:0007669"/>
    <property type="project" value="TreeGrafter"/>
</dbReference>
<dbReference type="InterPro" id="IPR056302">
    <property type="entry name" value="CHD1-2/Hrp3_HTH"/>
</dbReference>
<dbReference type="Pfam" id="PF00271">
    <property type="entry name" value="Helicase_C"/>
    <property type="match status" value="1"/>
</dbReference>
<dbReference type="GO" id="GO:0140658">
    <property type="term" value="F:ATP-dependent chromatin remodeler activity"/>
    <property type="evidence" value="ECO:0007669"/>
    <property type="project" value="TreeGrafter"/>
</dbReference>
<accession>A0A151U1Y4</accession>
<evidence type="ECO:0000256" key="8">
    <source>
        <dbReference type="ARBA" id="ARBA00022853"/>
    </source>
</evidence>
<dbReference type="Gene3D" id="2.40.50.40">
    <property type="match status" value="2"/>
</dbReference>
<feature type="compositionally biased region" description="Acidic residues" evidence="12">
    <location>
        <begin position="159"/>
        <end position="185"/>
    </location>
</feature>
<dbReference type="STRING" id="3821.A0A151U1Y4"/>
<evidence type="ECO:0000256" key="7">
    <source>
        <dbReference type="ARBA" id="ARBA00022840"/>
    </source>
</evidence>
<dbReference type="SMART" id="SM01176">
    <property type="entry name" value="DUF4208"/>
    <property type="match status" value="1"/>
</dbReference>
<dbReference type="CDD" id="cd18659">
    <property type="entry name" value="CD2_tandem"/>
    <property type="match status" value="1"/>
</dbReference>
<evidence type="ECO:0000313" key="16">
    <source>
        <dbReference type="EMBL" id="KYP73305.1"/>
    </source>
</evidence>
<dbReference type="OMA" id="IDYLCKW"/>
<feature type="compositionally biased region" description="Acidic residues" evidence="12">
    <location>
        <begin position="265"/>
        <end position="280"/>
    </location>
</feature>
<dbReference type="InterPro" id="IPR025260">
    <property type="entry name" value="CHD1-like_C"/>
</dbReference>
<evidence type="ECO:0000259" key="14">
    <source>
        <dbReference type="PROSITE" id="PS51192"/>
    </source>
</evidence>
<feature type="domain" description="Chromo" evidence="13">
    <location>
        <begin position="326"/>
        <end position="414"/>
    </location>
</feature>
<feature type="domain" description="Helicase ATP-binding" evidence="14">
    <location>
        <begin position="551"/>
        <end position="723"/>
    </location>
</feature>
<feature type="compositionally biased region" description="Basic and acidic residues" evidence="12">
    <location>
        <begin position="1628"/>
        <end position="1638"/>
    </location>
</feature>
<feature type="region of interest" description="Disordered" evidence="12">
    <location>
        <begin position="1135"/>
        <end position="1166"/>
    </location>
</feature>
<dbReference type="GO" id="GO:0003682">
    <property type="term" value="F:chromatin binding"/>
    <property type="evidence" value="ECO:0007669"/>
    <property type="project" value="TreeGrafter"/>
</dbReference>
<gene>
    <name evidence="16" type="ORF">KK1_005925</name>
</gene>
<evidence type="ECO:0000256" key="11">
    <source>
        <dbReference type="SAM" id="Coils"/>
    </source>
</evidence>
<feature type="compositionally biased region" description="Polar residues" evidence="12">
    <location>
        <begin position="1567"/>
        <end position="1582"/>
    </location>
</feature>
<sequence length="1657" mass="189074">MAFFRNYSNDTVSHGVMEDKSQEQNANRVHRSVGNACTDATSSEKEFDMNMEAQYESEGEPDGSSRLQTETTVDDGDAVKESNLQTGGGWGSTFWKDCGQMGTQNGSESGQESKSGSDYRNADGSEDNSLDGRAGRLDSDDDDGQKEAVKGPRSHADVPAEEMLSDEYYEQDGEEQKDDPDDADFEPAASGHAGNKDKDWEGEGSDEDDDSDENIAVSDDDDESFYAKRPKGRQRGKVGQNIKPTRDRKVYAASGRQRRVKSSFEENESTTEDSDSDSDEDFKSTKKRSVHVRKNNGRSSASTGLSTRNSEVRTSSREEVEEDDGDSIEKVLWHQPKGMAEDAQRNNRSTEPVLMSHLFDLEFDWNEMEFLIKWKGQSHLHCQWKSFAELQNLSGFKKVLNYTKKIMDDIRYRRTISREEIEVNDVSKEMDLDIIKQNSQFDCCLHFQVERIISDRISKDNSDNVIPEYLVKWQGLSYAEATWEKDIDIAFAQHAIDEYKAREAAMSVQGKTVDSQRKKSKVSLRKLEEQPEWLKGGKLRDYQLEGLNFLVNSWRNDTNVILADEMGLGKTVQSVSMLGFLQNAQQIHGPFLVVVPLSTLSNWAKEFRKWLPDMNIIIYVGTRASREVCQQYEFYNDKRPGKPIKFNALLTTYEVVLKDKAVLSKIKWTYLMVDEAHRLKNSEAQLYTTLSEFSTKNKLLITGTPLQNSVEELWALLHFLDPDKFRSKDEFVQNYKNLSSFNENELANLHMELRPHILRRVIKDVEKSLPPKIERILRVEMSPLQKQYYKWILERNFHNLNKGVRGNQVSLLNIVVELKKCCNHPFLFESADHGYGGDLGSSDNSKLERIVFSSGKLVILDKLLVRLHETKHRVLIFSQMVRMLDILGEYMSLRGFQFQRLDGSTKAELRQQAMDHFNAPGSDDFCFLLSTRAGGLGINLATADTVIIFDSDWNPQNDLQAMSRAHRIGQQEVVNIYRFVTSKSVEEDILERAKKKMVLDHLVIQKLNAEGRLEKKEAKKGGSYFDKNELSAILRFGAEELFKEERNDEESKKRLLSMDIDEILERAEKVEEKEAGAEEGHELLSAFKASYADNTVANFCNDEDDGSFWSRWIKPDAVFQAEEALAPRSARNIKSYAEVDPSERSNKRKKKEPEPPERVQKRRKAEYSAPAVPMIEGASVQVRSWSYGNLSKRDALRFSRSVMKYGNESQIDLIAAEVGGGVGAAPPGAQIELFNALIDGCTEAVELGNLDIKGPLLDFFGVPVKANDLLTRVQQLQLLAKRIGRYEDPIAQFRVLSYLKPSNWSKGCGWNQIDDARLLLGIHYHGFGNWENIRLDERLGLLKKIAPVELQHHETFLPRAPNLKDRANALLEQELAVLGVKNANSRVGRKPTKKERENMINISLRGQEKKKKSGSVNVQMRKDRFQKPQKVESIVKEEGEMSDNEEVYEQFKEVKWMEWCQDMMVEEMKTLKRLHRLQQTSANLPKEKVLLKIRNYLQLLGRRIDQIVLDHEEEPYKQDRMTVRLWKYVSTFSHLSGERLHQIYSKLRQEQEEAGIGPSHANGGLKNMTTYQMPEQVNNSGKSEAWKRRRRAESDSHFQGQPPPQRSMSNGIRITDPNSLGILGAGPSDKRFASEKPYRTQPGGFPPRQGFSSGGIK</sequence>
<protein>
    <submittedName>
        <fullName evidence="16">Chromodomain-helicase-DNA-binding protein 2</fullName>
    </submittedName>
</protein>
<evidence type="ECO:0000256" key="1">
    <source>
        <dbReference type="ARBA" id="ARBA00004123"/>
    </source>
</evidence>
<organism evidence="16 17">
    <name type="scientific">Cajanus cajan</name>
    <name type="common">Pigeon pea</name>
    <name type="synonym">Cajanus indicus</name>
    <dbReference type="NCBI Taxonomy" id="3821"/>
    <lineage>
        <taxon>Eukaryota</taxon>
        <taxon>Viridiplantae</taxon>
        <taxon>Streptophyta</taxon>
        <taxon>Embryophyta</taxon>
        <taxon>Tracheophyta</taxon>
        <taxon>Spermatophyta</taxon>
        <taxon>Magnoliopsida</taxon>
        <taxon>eudicotyledons</taxon>
        <taxon>Gunneridae</taxon>
        <taxon>Pentapetalae</taxon>
        <taxon>rosids</taxon>
        <taxon>fabids</taxon>
        <taxon>Fabales</taxon>
        <taxon>Fabaceae</taxon>
        <taxon>Papilionoideae</taxon>
        <taxon>50 kb inversion clade</taxon>
        <taxon>NPAAA clade</taxon>
        <taxon>indigoferoid/millettioid clade</taxon>
        <taxon>Phaseoleae</taxon>
        <taxon>Cajanus</taxon>
    </lineage>
</organism>
<dbReference type="SUPFAM" id="SSF52540">
    <property type="entry name" value="P-loop containing nucleoside triphosphate hydrolases"/>
    <property type="match status" value="2"/>
</dbReference>
<dbReference type="GO" id="GO:0034728">
    <property type="term" value="P:nucleosome organization"/>
    <property type="evidence" value="ECO:0007669"/>
    <property type="project" value="TreeGrafter"/>
</dbReference>
<evidence type="ECO:0000256" key="4">
    <source>
        <dbReference type="ARBA" id="ARBA00022741"/>
    </source>
</evidence>
<dbReference type="SUPFAM" id="SSF54160">
    <property type="entry name" value="Chromo domain-like"/>
    <property type="match status" value="2"/>
</dbReference>
<evidence type="ECO:0000256" key="5">
    <source>
        <dbReference type="ARBA" id="ARBA00022801"/>
    </source>
</evidence>
<dbReference type="PROSITE" id="PS50013">
    <property type="entry name" value="CHROMO_2"/>
    <property type="match status" value="2"/>
</dbReference>
<dbReference type="FunFam" id="2.40.50.40:FF:000032">
    <property type="entry name" value="protein CHROMATIN REMODELING 5 isoform X2"/>
    <property type="match status" value="1"/>
</dbReference>
<proteinExistence type="inferred from homology"/>
<evidence type="ECO:0000256" key="12">
    <source>
        <dbReference type="SAM" id="MobiDB-lite"/>
    </source>
</evidence>
<dbReference type="Gene3D" id="3.40.50.10810">
    <property type="entry name" value="Tandem AAA-ATPase domain"/>
    <property type="match status" value="1"/>
</dbReference>
<feature type="compositionally biased region" description="Basic residues" evidence="12">
    <location>
        <begin position="285"/>
        <end position="296"/>
    </location>
</feature>
<dbReference type="Pfam" id="PF13907">
    <property type="entry name" value="CHD1-like_C"/>
    <property type="match status" value="1"/>
</dbReference>
<dbReference type="InterPro" id="IPR016197">
    <property type="entry name" value="Chromo-like_dom_sf"/>
</dbReference>
<dbReference type="GO" id="GO:0003677">
    <property type="term" value="F:DNA binding"/>
    <property type="evidence" value="ECO:0007669"/>
    <property type="project" value="UniProtKB-KW"/>
</dbReference>
<comment type="subcellular location">
    <subcellularLocation>
        <location evidence="1">Nucleus</location>
    </subcellularLocation>
</comment>
<dbReference type="SMART" id="SM00490">
    <property type="entry name" value="HELICc"/>
    <property type="match status" value="1"/>
</dbReference>